<evidence type="ECO:0000256" key="4">
    <source>
        <dbReference type="ARBA" id="ARBA00022741"/>
    </source>
</evidence>
<dbReference type="GO" id="GO:0006552">
    <property type="term" value="P:L-leucine catabolic process"/>
    <property type="evidence" value="ECO:0007669"/>
    <property type="project" value="TreeGrafter"/>
</dbReference>
<dbReference type="PANTHER" id="PTHR43884">
    <property type="entry name" value="ACYL-COA DEHYDROGENASE"/>
    <property type="match status" value="1"/>
</dbReference>
<dbReference type="RefSeq" id="WP_123926536.1">
    <property type="nucleotide sequence ID" value="NZ_JBPSDP010000003.1"/>
</dbReference>
<dbReference type="InterPro" id="IPR006091">
    <property type="entry name" value="Acyl-CoA_Oxase/DH_mid-dom"/>
</dbReference>
<feature type="domain" description="Acyl-CoA dehydrogenase/oxidase N-terminal" evidence="15">
    <location>
        <begin position="23"/>
        <end position="126"/>
    </location>
</feature>
<feature type="domain" description="Acyl-CoA dehydrogenase C-terminal" evidence="16">
    <location>
        <begin position="253"/>
        <end position="399"/>
    </location>
</feature>
<dbReference type="InterPro" id="IPR023922">
    <property type="entry name" value="S04_starv_induced_SfnB"/>
</dbReference>
<comment type="subcellular location">
    <subcellularLocation>
        <location evidence="1">Cytoplasm</location>
    </subcellularLocation>
</comment>
<dbReference type="Gene3D" id="1.10.540.10">
    <property type="entry name" value="Acyl-CoA dehydrogenase/oxidase, N-terminal domain"/>
    <property type="match status" value="1"/>
</dbReference>
<keyword evidence="4" id="KW-0547">Nucleotide-binding</keyword>
<comment type="caution">
    <text evidence="17">The sequence shown here is derived from an EMBL/GenBank/DDBJ whole genome shotgun (WGS) entry which is preliminary data.</text>
</comment>
<evidence type="ECO:0000256" key="2">
    <source>
        <dbReference type="ARBA" id="ARBA00022630"/>
    </source>
</evidence>
<dbReference type="Gene3D" id="1.20.140.10">
    <property type="entry name" value="Butyryl-CoA Dehydrogenase, subunit A, domain 3"/>
    <property type="match status" value="1"/>
</dbReference>
<dbReference type="InterPro" id="IPR036250">
    <property type="entry name" value="AcylCo_DH-like_C"/>
</dbReference>
<dbReference type="EMBL" id="RKMH01000003">
    <property type="protein sequence ID" value="RPA65325.1"/>
    <property type="molecule type" value="Genomic_DNA"/>
</dbReference>
<dbReference type="Gene3D" id="2.40.110.10">
    <property type="entry name" value="Butyryl-CoA Dehydrogenase, subunit A, domain 2"/>
    <property type="match status" value="1"/>
</dbReference>
<comment type="catalytic activity">
    <reaction evidence="13">
        <text>dibenzothiophene + 2 FMNH2 + 2 O2 = dibenzothiophene 5,5-dioxide + 2 FMN + 2 H2O + 2 H(+)</text>
        <dbReference type="Rhea" id="RHEA:49072"/>
        <dbReference type="ChEBI" id="CHEBI:15377"/>
        <dbReference type="ChEBI" id="CHEBI:15378"/>
        <dbReference type="ChEBI" id="CHEBI:15379"/>
        <dbReference type="ChEBI" id="CHEBI:23681"/>
        <dbReference type="ChEBI" id="CHEBI:57618"/>
        <dbReference type="ChEBI" id="CHEBI:58210"/>
        <dbReference type="ChEBI" id="CHEBI:90356"/>
        <dbReference type="EC" id="1.14.14.21"/>
    </reaction>
</comment>
<reference evidence="17 18" key="1">
    <citation type="submission" date="2018-11" db="EMBL/GenBank/DDBJ databases">
        <title>Draft genome sequence of Gordonia sp. RS15-1S isolated from rice stems.</title>
        <authorList>
            <person name="Muangham S."/>
        </authorList>
    </citation>
    <scope>NUCLEOTIDE SEQUENCE [LARGE SCALE GENOMIC DNA]</scope>
    <source>
        <strain evidence="17 18">RS15-1S</strain>
    </source>
</reference>
<comment type="catalytic activity">
    <reaction evidence="12">
        <text>dibenzothiophene 5-oxide + FMNH2 + O2 = dibenzothiophene 5,5-dioxide + FMN + H2O + H(+)</text>
        <dbReference type="Rhea" id="RHEA:49080"/>
        <dbReference type="ChEBI" id="CHEBI:15377"/>
        <dbReference type="ChEBI" id="CHEBI:15378"/>
        <dbReference type="ChEBI" id="CHEBI:15379"/>
        <dbReference type="ChEBI" id="CHEBI:23683"/>
        <dbReference type="ChEBI" id="CHEBI:57618"/>
        <dbReference type="ChEBI" id="CHEBI:58210"/>
        <dbReference type="ChEBI" id="CHEBI:90356"/>
    </reaction>
</comment>
<dbReference type="Pfam" id="PF02771">
    <property type="entry name" value="Acyl-CoA_dh_N"/>
    <property type="match status" value="1"/>
</dbReference>
<evidence type="ECO:0000256" key="9">
    <source>
        <dbReference type="ARBA" id="ARBA00034328"/>
    </source>
</evidence>
<dbReference type="Proteomes" id="UP000267536">
    <property type="component" value="Unassembled WGS sequence"/>
</dbReference>
<gene>
    <name evidence="17" type="ORF">EF294_05745</name>
</gene>
<evidence type="ECO:0000256" key="7">
    <source>
        <dbReference type="ARBA" id="ARBA00034307"/>
    </source>
</evidence>
<evidence type="ECO:0000256" key="10">
    <source>
        <dbReference type="ARBA" id="ARBA00034345"/>
    </source>
</evidence>
<evidence type="ECO:0000256" key="12">
    <source>
        <dbReference type="ARBA" id="ARBA00048445"/>
    </source>
</evidence>
<dbReference type="AlphaFoldDB" id="A0A3N4GSR3"/>
<keyword evidence="3" id="KW-0288">FMN</keyword>
<organism evidence="17 18">
    <name type="scientific">Gordonia oryzae</name>
    <dbReference type="NCBI Taxonomy" id="2487349"/>
    <lineage>
        <taxon>Bacteria</taxon>
        <taxon>Bacillati</taxon>
        <taxon>Actinomycetota</taxon>
        <taxon>Actinomycetes</taxon>
        <taxon>Mycobacteriales</taxon>
        <taxon>Gordoniaceae</taxon>
        <taxon>Gordonia</taxon>
    </lineage>
</organism>
<evidence type="ECO:0000259" key="14">
    <source>
        <dbReference type="Pfam" id="PF02770"/>
    </source>
</evidence>
<dbReference type="GO" id="GO:0050660">
    <property type="term" value="F:flavin adenine dinucleotide binding"/>
    <property type="evidence" value="ECO:0007669"/>
    <property type="project" value="InterPro"/>
</dbReference>
<dbReference type="InterPro" id="IPR009100">
    <property type="entry name" value="AcylCoA_DH/oxidase_NM_dom_sf"/>
</dbReference>
<protein>
    <recommendedName>
        <fullName evidence="10">Dibenzothiophene monooxygenase</fullName>
        <ecNumber evidence="9">1.14.14.21</ecNumber>
    </recommendedName>
</protein>
<dbReference type="GO" id="GO:0005737">
    <property type="term" value="C:cytoplasm"/>
    <property type="evidence" value="ECO:0007669"/>
    <property type="project" value="UniProtKB-SubCell"/>
</dbReference>
<dbReference type="SUPFAM" id="SSF47203">
    <property type="entry name" value="Acyl-CoA dehydrogenase C-terminal domain-like"/>
    <property type="match status" value="1"/>
</dbReference>
<evidence type="ECO:0000256" key="5">
    <source>
        <dbReference type="ARBA" id="ARBA00023002"/>
    </source>
</evidence>
<evidence type="ECO:0000313" key="18">
    <source>
        <dbReference type="Proteomes" id="UP000267536"/>
    </source>
</evidence>
<keyword evidence="18" id="KW-1185">Reference proteome</keyword>
<comment type="catalytic activity">
    <reaction evidence="11">
        <text>dibenzothiophene + FMNH2 + O2 = dibenzothiophene 5-oxide + FMN + H2O + H(+)</text>
        <dbReference type="Rhea" id="RHEA:49076"/>
        <dbReference type="ChEBI" id="CHEBI:15377"/>
        <dbReference type="ChEBI" id="CHEBI:15378"/>
        <dbReference type="ChEBI" id="CHEBI:15379"/>
        <dbReference type="ChEBI" id="CHEBI:23681"/>
        <dbReference type="ChEBI" id="CHEBI:23683"/>
        <dbReference type="ChEBI" id="CHEBI:57618"/>
        <dbReference type="ChEBI" id="CHEBI:58210"/>
    </reaction>
</comment>
<dbReference type="Pfam" id="PF08028">
    <property type="entry name" value="Acyl-CoA_dh_2"/>
    <property type="match status" value="1"/>
</dbReference>
<evidence type="ECO:0000256" key="11">
    <source>
        <dbReference type="ARBA" id="ARBA00047859"/>
    </source>
</evidence>
<comment type="pathway">
    <text evidence="7">Sulfur metabolism; dibenzothiophene degradation.</text>
</comment>
<feature type="domain" description="Acyl-CoA oxidase/dehydrogenase middle" evidence="14">
    <location>
        <begin position="136"/>
        <end position="225"/>
    </location>
</feature>
<dbReference type="PANTHER" id="PTHR43884:SF12">
    <property type="entry name" value="ISOVALERYL-COA DEHYDROGENASE, MITOCHONDRIAL-RELATED"/>
    <property type="match status" value="1"/>
</dbReference>
<evidence type="ECO:0000256" key="1">
    <source>
        <dbReference type="ARBA" id="ARBA00004496"/>
    </source>
</evidence>
<dbReference type="NCBIfam" id="TIGR04022">
    <property type="entry name" value="sulfur_SfnB"/>
    <property type="match status" value="1"/>
</dbReference>
<keyword evidence="5 17" id="KW-0560">Oxidoreductase</keyword>
<dbReference type="PIRSF" id="PIRSF016578">
    <property type="entry name" value="HsaA"/>
    <property type="match status" value="1"/>
</dbReference>
<dbReference type="InterPro" id="IPR046373">
    <property type="entry name" value="Acyl-CoA_Oxase/DH_mid-dom_sf"/>
</dbReference>
<dbReference type="SUPFAM" id="SSF56645">
    <property type="entry name" value="Acyl-CoA dehydrogenase NM domain-like"/>
    <property type="match status" value="1"/>
</dbReference>
<dbReference type="GO" id="GO:0008470">
    <property type="term" value="F:3-methylbutanoyl-CoA dehydrogenase activity"/>
    <property type="evidence" value="ECO:0007669"/>
    <property type="project" value="TreeGrafter"/>
</dbReference>
<keyword evidence="2" id="KW-0285">Flavoprotein</keyword>
<dbReference type="InterPro" id="IPR013786">
    <property type="entry name" value="AcylCoA_DH/ox_N"/>
</dbReference>
<evidence type="ECO:0000313" key="17">
    <source>
        <dbReference type="EMBL" id="RPA65325.1"/>
    </source>
</evidence>
<evidence type="ECO:0000259" key="15">
    <source>
        <dbReference type="Pfam" id="PF02771"/>
    </source>
</evidence>
<evidence type="ECO:0000259" key="16">
    <source>
        <dbReference type="Pfam" id="PF08028"/>
    </source>
</evidence>
<dbReference type="EC" id="1.14.14.21" evidence="9"/>
<comment type="similarity">
    <text evidence="8">Belongs to the DszC flavin monooxygenase family.</text>
</comment>
<name>A0A3N4GSR3_9ACTN</name>
<evidence type="ECO:0000256" key="6">
    <source>
        <dbReference type="ARBA" id="ARBA00023033"/>
    </source>
</evidence>
<proteinExistence type="inferred from homology"/>
<dbReference type="GO" id="GO:0018640">
    <property type="term" value="F:dibenzothiophene monooxygenase activity"/>
    <property type="evidence" value="ECO:0007669"/>
    <property type="project" value="RHEA"/>
</dbReference>
<sequence length="424" mass="44343">MSLTASGVRADRGAARLDSAERARAAAHALADRFASGAAERDAQRRLPHEQIDELSASGLLAVTVPDRFGGPDLAPSVVADVTRILAAADPNIAQIPHSHFVYLNLLRLAASEELARKHFDAVLRGGRVANAQSERGGTTIADISTTLVADGPGRFRLDGEKFYATGSLFADTLAVLARHDADEHLDGGEYVAFIPADAPGVELVDDWDALGQKTTGSGTVRLRGVAVDVADLVARAPAVSRPTGYGAFAQLLHVAIDVGIARGALDTAAEFARTSARPWFEAGVERAVEDPLLVQRFGELGVDLITAEATLDAAGRAVDRATGFAPYETATADGAGHDAHADAVADASIAVAAAKVVADRVATGIASALFEVGGTRSAAGGTGLDRFWRNARTHTLHDPVRWKLQHIGRKVLRAENPPVHGVI</sequence>
<evidence type="ECO:0000256" key="8">
    <source>
        <dbReference type="ARBA" id="ARBA00034317"/>
    </source>
</evidence>
<dbReference type="OrthoDB" id="571684at2"/>
<keyword evidence="6" id="KW-0503">Monooxygenase</keyword>
<evidence type="ECO:0000256" key="13">
    <source>
        <dbReference type="ARBA" id="ARBA00049456"/>
    </source>
</evidence>
<accession>A0A3N4GSR3</accession>
<dbReference type="InterPro" id="IPR037069">
    <property type="entry name" value="AcylCoA_DH/ox_N_sf"/>
</dbReference>
<evidence type="ECO:0000256" key="3">
    <source>
        <dbReference type="ARBA" id="ARBA00022643"/>
    </source>
</evidence>
<dbReference type="Pfam" id="PF02770">
    <property type="entry name" value="Acyl-CoA_dh_M"/>
    <property type="match status" value="1"/>
</dbReference>
<dbReference type="InterPro" id="IPR013107">
    <property type="entry name" value="Acyl-CoA_DH_C"/>
</dbReference>